<organism evidence="1 2">
    <name type="scientific">Kipferlia bialata</name>
    <dbReference type="NCBI Taxonomy" id="797122"/>
    <lineage>
        <taxon>Eukaryota</taxon>
        <taxon>Metamonada</taxon>
        <taxon>Carpediemonas-like organisms</taxon>
        <taxon>Kipferlia</taxon>
    </lineage>
</organism>
<evidence type="ECO:0000313" key="2">
    <source>
        <dbReference type="Proteomes" id="UP000265618"/>
    </source>
</evidence>
<dbReference type="AlphaFoldDB" id="A0A9K3GNJ7"/>
<dbReference type="Proteomes" id="UP000265618">
    <property type="component" value="Unassembled WGS sequence"/>
</dbReference>
<reference evidence="1 2" key="1">
    <citation type="journal article" date="2018" name="PLoS ONE">
        <title>The draft genome of Kipferlia bialata reveals reductive genome evolution in fornicate parasites.</title>
        <authorList>
            <person name="Tanifuji G."/>
            <person name="Takabayashi S."/>
            <person name="Kume K."/>
            <person name="Takagi M."/>
            <person name="Nakayama T."/>
            <person name="Kamikawa R."/>
            <person name="Inagaki Y."/>
            <person name="Hashimoto T."/>
        </authorList>
    </citation>
    <scope>NUCLEOTIDE SEQUENCE [LARGE SCALE GENOMIC DNA]</scope>
    <source>
        <strain evidence="1">NY0173</strain>
    </source>
</reference>
<evidence type="ECO:0000313" key="1">
    <source>
        <dbReference type="EMBL" id="GIQ89457.1"/>
    </source>
</evidence>
<name>A0A9K3GNJ7_9EUKA</name>
<comment type="caution">
    <text evidence="1">The sequence shown here is derived from an EMBL/GenBank/DDBJ whole genome shotgun (WGS) entry which is preliminary data.</text>
</comment>
<sequence length="136" mass="15381">MSHIVEDQAVYRSPGHQARASIACISAKTFEALSQLNDGWTVDKLVNMARDLEYYRIEIIQGLDPEVWNLMNEVLDTEIVDAGDLMLLAAFTRRTIPGPFDQAKQDLLSGLITKYHKDCDEGCVKRLSKLLNIQQE</sequence>
<gene>
    <name evidence="1" type="ORF">KIPB_011930</name>
</gene>
<keyword evidence="2" id="KW-1185">Reference proteome</keyword>
<accession>A0A9K3GNJ7</accession>
<protein>
    <submittedName>
        <fullName evidence="1">Uncharacterized protein</fullName>
    </submittedName>
</protein>
<proteinExistence type="predicted"/>
<dbReference type="EMBL" id="BDIP01005064">
    <property type="protein sequence ID" value="GIQ89457.1"/>
    <property type="molecule type" value="Genomic_DNA"/>
</dbReference>